<accession>A0A6V7JQ65</accession>
<evidence type="ECO:0000313" key="1">
    <source>
        <dbReference type="EMBL" id="CAD1554327.1"/>
    </source>
</evidence>
<dbReference type="AlphaFoldDB" id="A0A6V7JQ65"/>
<organism evidence="1">
    <name type="scientific">Bracon brevicornis</name>
    <dbReference type="NCBI Taxonomy" id="1563983"/>
    <lineage>
        <taxon>Eukaryota</taxon>
        <taxon>Metazoa</taxon>
        <taxon>Ecdysozoa</taxon>
        <taxon>Arthropoda</taxon>
        <taxon>Hexapoda</taxon>
        <taxon>Insecta</taxon>
        <taxon>Pterygota</taxon>
        <taxon>Neoptera</taxon>
        <taxon>Endopterygota</taxon>
        <taxon>Hymenoptera</taxon>
        <taxon>Apocrita</taxon>
        <taxon>Ichneumonoidea</taxon>
        <taxon>Braconidae</taxon>
        <taxon>Braconinae</taxon>
        <taxon>Bracon</taxon>
    </lineage>
</organism>
<name>A0A6V7JQ65_9HYME</name>
<sequence length="129" mass="15627">MRKTLIPMRTSRDTMQRTLVSQIGGGDIECLMRVYNHHRYRQIMFKSGWRENCDFRRREEIPSILDPSEFSRSGYQRLLENMRYRQRDVDFEDDLADATAEEQAEEEENNMDIVWDMELDVDGIEWLLW</sequence>
<reference evidence="1" key="1">
    <citation type="submission" date="2020-07" db="EMBL/GenBank/DDBJ databases">
        <authorList>
            <person name="Ferguson B K."/>
        </authorList>
    </citation>
    <scope>NUCLEOTIDE SEQUENCE</scope>
    <source>
        <strain evidence="1">L06</strain>
    </source>
</reference>
<dbReference type="EMBL" id="CADCXW020000020">
    <property type="protein sequence ID" value="CAD1554327.1"/>
    <property type="molecule type" value="Genomic_DNA"/>
</dbReference>
<gene>
    <name evidence="1" type="ORF">BBRV_LOCUS59111</name>
</gene>
<proteinExistence type="predicted"/>
<protein>
    <submittedName>
        <fullName evidence="1">Uncharacterized protein</fullName>
    </submittedName>
</protein>